<dbReference type="PRINTS" id="PR00364">
    <property type="entry name" value="DISEASERSIST"/>
</dbReference>
<dbReference type="SUPFAM" id="SSF52058">
    <property type="entry name" value="L domain-like"/>
    <property type="match status" value="1"/>
</dbReference>
<keyword evidence="3" id="KW-0611">Plant defense</keyword>
<evidence type="ECO:0000259" key="4">
    <source>
        <dbReference type="Pfam" id="PF23559"/>
    </source>
</evidence>
<dbReference type="Gene3D" id="1.10.8.430">
    <property type="entry name" value="Helical domain of apoptotic protease-activating factors"/>
    <property type="match status" value="1"/>
</dbReference>
<dbReference type="Pfam" id="PF23559">
    <property type="entry name" value="WHD_DRP"/>
    <property type="match status" value="1"/>
</dbReference>
<evidence type="ECO:0000259" key="5">
    <source>
        <dbReference type="Pfam" id="PF23598"/>
    </source>
</evidence>
<comment type="caution">
    <text evidence="6">The sequence shown here is derived from an EMBL/GenBank/DDBJ whole genome shotgun (WGS) entry which is preliminary data.</text>
</comment>
<dbReference type="EMBL" id="JBBWWQ010000015">
    <property type="protein sequence ID" value="KAK8928221.1"/>
    <property type="molecule type" value="Genomic_DNA"/>
</dbReference>
<evidence type="ECO:0000256" key="2">
    <source>
        <dbReference type="ARBA" id="ARBA00022737"/>
    </source>
</evidence>
<feature type="domain" description="Disease resistance R13L4/SHOC-2-like LRR" evidence="5">
    <location>
        <begin position="140"/>
        <end position="220"/>
    </location>
</feature>
<accession>A0AAP0B5W8</accession>
<evidence type="ECO:0000313" key="7">
    <source>
        <dbReference type="Proteomes" id="UP001418222"/>
    </source>
</evidence>
<dbReference type="InterPro" id="IPR003591">
    <property type="entry name" value="Leu-rich_rpt_typical-subtyp"/>
</dbReference>
<dbReference type="SUPFAM" id="SSF52540">
    <property type="entry name" value="P-loop containing nucleoside triphosphate hydrolases"/>
    <property type="match status" value="1"/>
</dbReference>
<dbReference type="InterPro" id="IPR032675">
    <property type="entry name" value="LRR_dom_sf"/>
</dbReference>
<keyword evidence="7" id="KW-1185">Reference proteome</keyword>
<evidence type="ECO:0000313" key="6">
    <source>
        <dbReference type="EMBL" id="KAK8928221.1"/>
    </source>
</evidence>
<name>A0AAP0B5W8_9ASPA</name>
<dbReference type="Gene3D" id="3.80.10.10">
    <property type="entry name" value="Ribonuclease Inhibitor"/>
    <property type="match status" value="1"/>
</dbReference>
<dbReference type="InterPro" id="IPR001611">
    <property type="entry name" value="Leu-rich_rpt"/>
</dbReference>
<evidence type="ECO:0000256" key="3">
    <source>
        <dbReference type="ARBA" id="ARBA00022821"/>
    </source>
</evidence>
<dbReference type="AlphaFoldDB" id="A0AAP0B5W8"/>
<dbReference type="PANTHER" id="PTHR36766">
    <property type="entry name" value="PLANT BROAD-SPECTRUM MILDEW RESISTANCE PROTEIN RPW8"/>
    <property type="match status" value="1"/>
</dbReference>
<dbReference type="InterPro" id="IPR058922">
    <property type="entry name" value="WHD_DRP"/>
</dbReference>
<dbReference type="Proteomes" id="UP001418222">
    <property type="component" value="Unassembled WGS sequence"/>
</dbReference>
<dbReference type="SMART" id="SM00369">
    <property type="entry name" value="LRR_TYP"/>
    <property type="match status" value="3"/>
</dbReference>
<feature type="domain" description="Disease resistance protein winged helix" evidence="4">
    <location>
        <begin position="86"/>
        <end position="130"/>
    </location>
</feature>
<dbReference type="PANTHER" id="PTHR36766:SF70">
    <property type="entry name" value="DISEASE RESISTANCE PROTEIN RGA4"/>
    <property type="match status" value="1"/>
</dbReference>
<dbReference type="Pfam" id="PF23598">
    <property type="entry name" value="LRR_14"/>
    <property type="match status" value="1"/>
</dbReference>
<evidence type="ECO:0000256" key="1">
    <source>
        <dbReference type="ARBA" id="ARBA00022614"/>
    </source>
</evidence>
<dbReference type="InterPro" id="IPR027417">
    <property type="entry name" value="P-loop_NTPase"/>
</dbReference>
<gene>
    <name evidence="6" type="primary">RGA3</name>
    <name evidence="6" type="ORF">KSP39_PZI017667</name>
</gene>
<dbReference type="InterPro" id="IPR055414">
    <property type="entry name" value="LRR_R13L4/SHOC2-like"/>
</dbReference>
<reference evidence="6 7" key="1">
    <citation type="journal article" date="2022" name="Nat. Plants">
        <title>Genomes of leafy and leafless Platanthera orchids illuminate the evolution of mycoheterotrophy.</title>
        <authorList>
            <person name="Li M.H."/>
            <person name="Liu K.W."/>
            <person name="Li Z."/>
            <person name="Lu H.C."/>
            <person name="Ye Q.L."/>
            <person name="Zhang D."/>
            <person name="Wang J.Y."/>
            <person name="Li Y.F."/>
            <person name="Zhong Z.M."/>
            <person name="Liu X."/>
            <person name="Yu X."/>
            <person name="Liu D.K."/>
            <person name="Tu X.D."/>
            <person name="Liu B."/>
            <person name="Hao Y."/>
            <person name="Liao X.Y."/>
            <person name="Jiang Y.T."/>
            <person name="Sun W.H."/>
            <person name="Chen J."/>
            <person name="Chen Y.Q."/>
            <person name="Ai Y."/>
            <person name="Zhai J.W."/>
            <person name="Wu S.S."/>
            <person name="Zhou Z."/>
            <person name="Hsiao Y.Y."/>
            <person name="Wu W.L."/>
            <person name="Chen Y.Y."/>
            <person name="Lin Y.F."/>
            <person name="Hsu J.L."/>
            <person name="Li C.Y."/>
            <person name="Wang Z.W."/>
            <person name="Zhao X."/>
            <person name="Zhong W.Y."/>
            <person name="Ma X.K."/>
            <person name="Ma L."/>
            <person name="Huang J."/>
            <person name="Chen G.Z."/>
            <person name="Huang M.Z."/>
            <person name="Huang L."/>
            <person name="Peng D.H."/>
            <person name="Luo Y.B."/>
            <person name="Zou S.Q."/>
            <person name="Chen S.P."/>
            <person name="Lan S."/>
            <person name="Tsai W.C."/>
            <person name="Van de Peer Y."/>
            <person name="Liu Z.J."/>
        </authorList>
    </citation>
    <scope>NUCLEOTIDE SEQUENCE [LARGE SCALE GENOMIC DNA]</scope>
    <source>
        <strain evidence="6">Lor287</strain>
    </source>
</reference>
<keyword evidence="2" id="KW-0677">Repeat</keyword>
<keyword evidence="1" id="KW-0433">Leucine-rich repeat</keyword>
<dbReference type="GO" id="GO:0043531">
    <property type="term" value="F:ADP binding"/>
    <property type="evidence" value="ECO:0007669"/>
    <property type="project" value="InterPro"/>
</dbReference>
<proteinExistence type="predicted"/>
<dbReference type="PROSITE" id="PS51450">
    <property type="entry name" value="LRR"/>
    <property type="match status" value="1"/>
</dbReference>
<dbReference type="GO" id="GO:0006952">
    <property type="term" value="P:defense response"/>
    <property type="evidence" value="ECO:0007669"/>
    <property type="project" value="UniProtKB-KW"/>
</dbReference>
<organism evidence="6 7">
    <name type="scientific">Platanthera zijinensis</name>
    <dbReference type="NCBI Taxonomy" id="2320716"/>
    <lineage>
        <taxon>Eukaryota</taxon>
        <taxon>Viridiplantae</taxon>
        <taxon>Streptophyta</taxon>
        <taxon>Embryophyta</taxon>
        <taxon>Tracheophyta</taxon>
        <taxon>Spermatophyta</taxon>
        <taxon>Magnoliopsida</taxon>
        <taxon>Liliopsida</taxon>
        <taxon>Asparagales</taxon>
        <taxon>Orchidaceae</taxon>
        <taxon>Orchidoideae</taxon>
        <taxon>Orchideae</taxon>
        <taxon>Orchidinae</taxon>
        <taxon>Platanthera</taxon>
    </lineage>
</organism>
<protein>
    <submittedName>
        <fullName evidence="6">Disease resistance protein RGA3</fullName>
    </submittedName>
</protein>
<dbReference type="InterPro" id="IPR042197">
    <property type="entry name" value="Apaf_helical"/>
</dbReference>
<sequence length="345" mass="38718">MGVERNPNLVEIGRQIVKKCGGVPLAAKALGSLLRFKKTESDWMAIKDSELWKLSGDDNYEILPALKLSYDHLSSCLKQCFTYCSIFPKDYEIDVTMLVRLWDAEGFLKPSDGQMDMQQIGQQYVDELLYMHKALHVISSNVTLVRALHLKSCPLRSLPDSFKKLKHLRYLDLSSTDLDSFPPCISTLQNLKTLNLSQTNIKSIPDSIGNLCNLSTLDLGYCSHRSSLPESICALSNLHTLTLKYCRDYFFHKLPQNICNVNRLVHLDIHGTQLTCLPRRLGKLSQLRTLPIFICGEEEGCSLAELGSLKLEGELQIKALQRVTSSCWGCGTLPVLLFLTPGLPT</sequence>